<feature type="region of interest" description="Disordered" evidence="1">
    <location>
        <begin position="1"/>
        <end position="44"/>
    </location>
</feature>
<evidence type="ECO:0000313" key="3">
    <source>
        <dbReference type="Proteomes" id="UP000638313"/>
    </source>
</evidence>
<proteinExistence type="predicted"/>
<feature type="compositionally biased region" description="Acidic residues" evidence="1">
    <location>
        <begin position="29"/>
        <end position="44"/>
    </location>
</feature>
<reference evidence="2" key="2">
    <citation type="submission" date="2020-09" db="EMBL/GenBank/DDBJ databases">
        <authorList>
            <person name="Sun Q."/>
            <person name="Ohkuma M."/>
        </authorList>
    </citation>
    <scope>NUCLEOTIDE SEQUENCE</scope>
    <source>
        <strain evidence="2">JCM 4059</strain>
    </source>
</reference>
<keyword evidence="3" id="KW-1185">Reference proteome</keyword>
<protein>
    <submittedName>
        <fullName evidence="2">Uncharacterized protein</fullName>
    </submittedName>
</protein>
<sequence length="44" mass="5002">MPPQRRQSHEVKEPVMTEETQEPKTQDGDAVETAEESSEESQSE</sequence>
<organism evidence="2 3">
    <name type="scientific">Streptomyces mashuensis</name>
    <dbReference type="NCBI Taxonomy" id="33904"/>
    <lineage>
        <taxon>Bacteria</taxon>
        <taxon>Bacillati</taxon>
        <taxon>Actinomycetota</taxon>
        <taxon>Actinomycetes</taxon>
        <taxon>Kitasatosporales</taxon>
        <taxon>Streptomycetaceae</taxon>
        <taxon>Streptomyces</taxon>
    </lineage>
</organism>
<evidence type="ECO:0000313" key="2">
    <source>
        <dbReference type="EMBL" id="GHF33328.1"/>
    </source>
</evidence>
<accession>A0A919B0T5</accession>
<dbReference type="AlphaFoldDB" id="A0A919B0T5"/>
<reference evidence="2" key="1">
    <citation type="journal article" date="2014" name="Int. J. Syst. Evol. Microbiol.">
        <title>Complete genome sequence of Corynebacterium casei LMG S-19264T (=DSM 44701T), isolated from a smear-ripened cheese.</title>
        <authorList>
            <consortium name="US DOE Joint Genome Institute (JGI-PGF)"/>
            <person name="Walter F."/>
            <person name="Albersmeier A."/>
            <person name="Kalinowski J."/>
            <person name="Ruckert C."/>
        </authorList>
    </citation>
    <scope>NUCLEOTIDE SEQUENCE</scope>
    <source>
        <strain evidence="2">JCM 4059</strain>
    </source>
</reference>
<name>A0A919B0T5_9ACTN</name>
<evidence type="ECO:0000256" key="1">
    <source>
        <dbReference type="SAM" id="MobiDB-lite"/>
    </source>
</evidence>
<comment type="caution">
    <text evidence="2">The sequence shown here is derived from an EMBL/GenBank/DDBJ whole genome shotgun (WGS) entry which is preliminary data.</text>
</comment>
<dbReference type="EMBL" id="BNBD01000002">
    <property type="protein sequence ID" value="GHF33328.1"/>
    <property type="molecule type" value="Genomic_DNA"/>
</dbReference>
<feature type="compositionally biased region" description="Basic and acidic residues" evidence="1">
    <location>
        <begin position="7"/>
        <end position="27"/>
    </location>
</feature>
<dbReference type="Proteomes" id="UP000638313">
    <property type="component" value="Unassembled WGS sequence"/>
</dbReference>
<gene>
    <name evidence="2" type="ORF">GCM10010218_13030</name>
</gene>